<evidence type="ECO:0000313" key="1">
    <source>
        <dbReference type="EnsemblPlants" id="KQL30442"/>
    </source>
</evidence>
<keyword evidence="2" id="KW-1185">Reference proteome</keyword>
<dbReference type="HOGENOM" id="CLU_3369318_0_0_1"/>
<reference evidence="2" key="1">
    <citation type="journal article" date="2012" name="Nat. Biotechnol.">
        <title>Reference genome sequence of the model plant Setaria.</title>
        <authorList>
            <person name="Bennetzen J.L."/>
            <person name="Schmutz J."/>
            <person name="Wang H."/>
            <person name="Percifield R."/>
            <person name="Hawkins J."/>
            <person name="Pontaroli A.C."/>
            <person name="Estep M."/>
            <person name="Feng L."/>
            <person name="Vaughn J.N."/>
            <person name="Grimwood J."/>
            <person name="Jenkins J."/>
            <person name="Barry K."/>
            <person name="Lindquist E."/>
            <person name="Hellsten U."/>
            <person name="Deshpande S."/>
            <person name="Wang X."/>
            <person name="Wu X."/>
            <person name="Mitros T."/>
            <person name="Triplett J."/>
            <person name="Yang X."/>
            <person name="Ye C.Y."/>
            <person name="Mauro-Herrera M."/>
            <person name="Wang L."/>
            <person name="Li P."/>
            <person name="Sharma M."/>
            <person name="Sharma R."/>
            <person name="Ronald P.C."/>
            <person name="Panaud O."/>
            <person name="Kellogg E.A."/>
            <person name="Brutnell T.P."/>
            <person name="Doust A.N."/>
            <person name="Tuskan G.A."/>
            <person name="Rokhsar D."/>
            <person name="Devos K.M."/>
        </authorList>
    </citation>
    <scope>NUCLEOTIDE SEQUENCE [LARGE SCALE GENOMIC DNA]</scope>
    <source>
        <strain evidence="2">cv. Yugu1</strain>
    </source>
</reference>
<dbReference type="AlphaFoldDB" id="K3Z127"/>
<evidence type="ECO:0000313" key="2">
    <source>
        <dbReference type="Proteomes" id="UP000004995"/>
    </source>
</evidence>
<name>K3Z127_SETIT</name>
<organism evidence="1 2">
    <name type="scientific">Setaria italica</name>
    <name type="common">Foxtail millet</name>
    <name type="synonym">Panicum italicum</name>
    <dbReference type="NCBI Taxonomy" id="4555"/>
    <lineage>
        <taxon>Eukaryota</taxon>
        <taxon>Viridiplantae</taxon>
        <taxon>Streptophyta</taxon>
        <taxon>Embryophyta</taxon>
        <taxon>Tracheophyta</taxon>
        <taxon>Spermatophyta</taxon>
        <taxon>Magnoliopsida</taxon>
        <taxon>Liliopsida</taxon>
        <taxon>Poales</taxon>
        <taxon>Poaceae</taxon>
        <taxon>PACMAD clade</taxon>
        <taxon>Panicoideae</taxon>
        <taxon>Panicodae</taxon>
        <taxon>Paniceae</taxon>
        <taxon>Cenchrinae</taxon>
        <taxon>Setaria</taxon>
    </lineage>
</organism>
<dbReference type="InParanoid" id="K3Z127"/>
<accession>K3Z127</accession>
<reference evidence="1" key="2">
    <citation type="submission" date="2018-08" db="UniProtKB">
        <authorList>
            <consortium name="EnsemblPlants"/>
        </authorList>
    </citation>
    <scope>IDENTIFICATION</scope>
    <source>
        <strain evidence="1">Yugu1</strain>
    </source>
</reference>
<dbReference type="Proteomes" id="UP000004995">
    <property type="component" value="Unassembled WGS sequence"/>
</dbReference>
<sequence>MFSNMQLSMQILMRSVSPKKLLKLSIIIVHVPLIS</sequence>
<dbReference type="EnsemblPlants" id="KQL30442">
    <property type="protein sequence ID" value="KQL30442"/>
    <property type="gene ID" value="SETIT_020245mg"/>
</dbReference>
<proteinExistence type="predicted"/>
<dbReference type="Gramene" id="KQL30442">
    <property type="protein sequence ID" value="KQL30442"/>
    <property type="gene ID" value="SETIT_020245mg"/>
</dbReference>
<dbReference type="EMBL" id="AGNK02000429">
    <property type="status" value="NOT_ANNOTATED_CDS"/>
    <property type="molecule type" value="Genomic_DNA"/>
</dbReference>
<protein>
    <submittedName>
        <fullName evidence="1">Uncharacterized protein</fullName>
    </submittedName>
</protein>